<comment type="caution">
    <text evidence="2">The sequence shown here is derived from an EMBL/GenBank/DDBJ whole genome shotgun (WGS) entry which is preliminary data.</text>
</comment>
<name>A0A736ZWF8_SALPO</name>
<reference evidence="2" key="2">
    <citation type="submission" date="2018-07" db="EMBL/GenBank/DDBJ databases">
        <authorList>
            <consortium name="NCBI Pathogen Detection Project"/>
        </authorList>
    </citation>
    <scope>NUCLEOTIDE SEQUENCE</scope>
    <source>
        <strain evidence="1">M274</strain>
        <strain evidence="2">M275</strain>
    </source>
</reference>
<proteinExistence type="predicted"/>
<evidence type="ECO:0008006" key="3">
    <source>
        <dbReference type="Google" id="ProtNLM"/>
    </source>
</evidence>
<accession>A0A736ZWF8</accession>
<evidence type="ECO:0000313" key="2">
    <source>
        <dbReference type="EMBL" id="HAE8043616.1"/>
    </source>
</evidence>
<reference evidence="2" key="1">
    <citation type="journal article" date="2018" name="Genome Biol.">
        <title>SKESA: strategic k-mer extension for scrupulous assemblies.</title>
        <authorList>
            <person name="Souvorov A."/>
            <person name="Agarwala R."/>
            <person name="Lipman D.J."/>
        </authorList>
    </citation>
    <scope>NUCLEOTIDE SEQUENCE</scope>
    <source>
        <strain evidence="1">M274</strain>
        <strain evidence="2">M275</strain>
    </source>
</reference>
<sequence length="140" mass="14769">MKHALLPLIATSALLITACQSRPVSVSDAKPAPQARIFKYQSPAASTLVVLRDKSMVGAGCDASIFINGETVAKLETGEKVTFHLDAGEWIVGASLEGAGLCALNPARQERETITKAGETKVFRVFTSNAGDIDILPTTL</sequence>
<dbReference type="AlphaFoldDB" id="A0A736ZWF8"/>
<organism evidence="2">
    <name type="scientific">Salmonella potsdam</name>
    <dbReference type="NCBI Taxonomy" id="597"/>
    <lineage>
        <taxon>Bacteria</taxon>
        <taxon>Pseudomonadati</taxon>
        <taxon>Pseudomonadota</taxon>
        <taxon>Gammaproteobacteria</taxon>
        <taxon>Enterobacterales</taxon>
        <taxon>Enterobacteriaceae</taxon>
        <taxon>Salmonella</taxon>
    </lineage>
</organism>
<protein>
    <recommendedName>
        <fullName evidence="3">Lipoprotein</fullName>
    </recommendedName>
</protein>
<dbReference type="EMBL" id="DAAMHR010000013">
    <property type="protein sequence ID" value="HAC6704739.1"/>
    <property type="molecule type" value="Genomic_DNA"/>
</dbReference>
<dbReference type="EMBL" id="DAATCP010000014">
    <property type="protein sequence ID" value="HAE8043616.1"/>
    <property type="molecule type" value="Genomic_DNA"/>
</dbReference>
<gene>
    <name evidence="1" type="ORF">G0D15_18170</name>
    <name evidence="2" type="ORF">G4Q26_003778</name>
</gene>
<evidence type="ECO:0000313" key="1">
    <source>
        <dbReference type="EMBL" id="HAC6704739.1"/>
    </source>
</evidence>
<dbReference type="PROSITE" id="PS51257">
    <property type="entry name" value="PROKAR_LIPOPROTEIN"/>
    <property type="match status" value="1"/>
</dbReference>